<dbReference type="Pfam" id="PF08240">
    <property type="entry name" value="ADH_N"/>
    <property type="match status" value="1"/>
</dbReference>
<evidence type="ECO:0000259" key="2">
    <source>
        <dbReference type="SMART" id="SM00829"/>
    </source>
</evidence>
<evidence type="ECO:0000313" key="4">
    <source>
        <dbReference type="Proteomes" id="UP000219565"/>
    </source>
</evidence>
<dbReference type="EMBL" id="OBEG01000003">
    <property type="protein sequence ID" value="SNY81681.1"/>
    <property type="molecule type" value="Genomic_DNA"/>
</dbReference>
<proteinExistence type="predicted"/>
<dbReference type="InterPro" id="IPR020843">
    <property type="entry name" value="ER"/>
</dbReference>
<dbReference type="Pfam" id="PF00107">
    <property type="entry name" value="ADH_zinc_N"/>
    <property type="match status" value="1"/>
</dbReference>
<dbReference type="InterPro" id="IPR011032">
    <property type="entry name" value="GroES-like_sf"/>
</dbReference>
<dbReference type="Proteomes" id="UP000219565">
    <property type="component" value="Unassembled WGS sequence"/>
</dbReference>
<dbReference type="InterPro" id="IPR013154">
    <property type="entry name" value="ADH-like_N"/>
</dbReference>
<organism evidence="3 4">
    <name type="scientific">Nocardia amikacinitolerans</name>
    <dbReference type="NCBI Taxonomy" id="756689"/>
    <lineage>
        <taxon>Bacteria</taxon>
        <taxon>Bacillati</taxon>
        <taxon>Actinomycetota</taxon>
        <taxon>Actinomycetes</taxon>
        <taxon>Mycobacteriales</taxon>
        <taxon>Nocardiaceae</taxon>
        <taxon>Nocardia</taxon>
    </lineage>
</organism>
<evidence type="ECO:0000256" key="1">
    <source>
        <dbReference type="ARBA" id="ARBA00022857"/>
    </source>
</evidence>
<dbReference type="CDD" id="cd08253">
    <property type="entry name" value="zeta_crystallin"/>
    <property type="match status" value="1"/>
</dbReference>
<dbReference type="SMART" id="SM00829">
    <property type="entry name" value="PKS_ER"/>
    <property type="match status" value="1"/>
</dbReference>
<protein>
    <submittedName>
        <fullName evidence="3">NADPH:quinone reductase</fullName>
    </submittedName>
</protein>
<dbReference type="InterPro" id="IPR051603">
    <property type="entry name" value="Zinc-ADH_QOR/CCCR"/>
</dbReference>
<dbReference type="Gene3D" id="3.90.180.10">
    <property type="entry name" value="Medium-chain alcohol dehydrogenases, catalytic domain"/>
    <property type="match status" value="1"/>
</dbReference>
<dbReference type="PANTHER" id="PTHR44154:SF1">
    <property type="entry name" value="QUINONE OXIDOREDUCTASE"/>
    <property type="match status" value="1"/>
</dbReference>
<dbReference type="GO" id="GO:0016491">
    <property type="term" value="F:oxidoreductase activity"/>
    <property type="evidence" value="ECO:0007669"/>
    <property type="project" value="InterPro"/>
</dbReference>
<keyword evidence="4" id="KW-1185">Reference proteome</keyword>
<gene>
    <name evidence="3" type="ORF">SAMN04244553_3284</name>
</gene>
<reference evidence="3 4" key="1">
    <citation type="submission" date="2017-09" db="EMBL/GenBank/DDBJ databases">
        <authorList>
            <person name="Ehlers B."/>
            <person name="Leendertz F.H."/>
        </authorList>
    </citation>
    <scope>NUCLEOTIDE SEQUENCE [LARGE SCALE GENOMIC DNA]</scope>
    <source>
        <strain evidence="3 4">DSM 45537</strain>
    </source>
</reference>
<dbReference type="PANTHER" id="PTHR44154">
    <property type="entry name" value="QUINONE OXIDOREDUCTASE"/>
    <property type="match status" value="1"/>
</dbReference>
<dbReference type="InterPro" id="IPR013149">
    <property type="entry name" value="ADH-like_C"/>
</dbReference>
<name>A0A285LE68_9NOCA</name>
<dbReference type="AlphaFoldDB" id="A0A285LE68"/>
<dbReference type="InterPro" id="IPR036291">
    <property type="entry name" value="NAD(P)-bd_dom_sf"/>
</dbReference>
<dbReference type="SUPFAM" id="SSF51735">
    <property type="entry name" value="NAD(P)-binding Rossmann-fold domains"/>
    <property type="match status" value="1"/>
</dbReference>
<dbReference type="STRING" id="1379680.GCA_001612615_04830"/>
<evidence type="ECO:0000313" key="3">
    <source>
        <dbReference type="EMBL" id="SNY81681.1"/>
    </source>
</evidence>
<dbReference type="Gene3D" id="3.40.50.720">
    <property type="entry name" value="NAD(P)-binding Rossmann-like Domain"/>
    <property type="match status" value="1"/>
</dbReference>
<dbReference type="SUPFAM" id="SSF50129">
    <property type="entry name" value="GroES-like"/>
    <property type="match status" value="1"/>
</dbReference>
<keyword evidence="1" id="KW-0521">NADP</keyword>
<sequence length="322" mass="33917">MRAAYIERLGPPESIVYGELPPPVAGPDDVVVRVSATAVNHVDTFVRSGRYPTAMEFPFVIGRDLVGTVVESRSPEFSPGDRVWCNSLGHEGRQGAASELAAVPVDRLYHLPDGASPTQTVAVVHPAAAAYLAAFTHGNLRPGETALIAGAAGNLGSALVALITRAGGTVIATAHPDDHDYCRLLGAAHTIDYREANVVDKVRDIVASGVDLSIDTSGRNDMVAAVEMLAIGGRIVIVAGTGSRSELLTGALYLKDGSIHGFVISRASSARLRDAATAINRHLLDGALRPRSIDLLPLSAAAEAHRRIETERLHGTRLVLEI</sequence>
<feature type="domain" description="Enoyl reductase (ER)" evidence="2">
    <location>
        <begin position="10"/>
        <end position="319"/>
    </location>
</feature>
<dbReference type="RefSeq" id="WP_097245624.1">
    <property type="nucleotide sequence ID" value="NZ_OBEG01000003.1"/>
</dbReference>
<dbReference type="OrthoDB" id="4190732at2"/>
<accession>A0A285LE68</accession>